<proteinExistence type="predicted"/>
<feature type="domain" description="DUF7322" evidence="3">
    <location>
        <begin position="35"/>
        <end position="95"/>
    </location>
</feature>
<dbReference type="AlphaFoldDB" id="C7NRC3"/>
<dbReference type="eggNOG" id="arCOG06289">
    <property type="taxonomic scope" value="Archaea"/>
</dbReference>
<evidence type="ECO:0000259" key="3">
    <source>
        <dbReference type="Pfam" id="PF24008"/>
    </source>
</evidence>
<keyword evidence="5" id="KW-1185">Reference proteome</keyword>
<evidence type="ECO:0000256" key="2">
    <source>
        <dbReference type="SAM" id="Phobius"/>
    </source>
</evidence>
<feature type="region of interest" description="Disordered" evidence="1">
    <location>
        <begin position="1"/>
        <end position="33"/>
    </location>
</feature>
<dbReference type="KEGG" id="hut:Huta_0373"/>
<dbReference type="EMBL" id="CP001687">
    <property type="protein sequence ID" value="ACV10560.1"/>
    <property type="molecule type" value="Genomic_DNA"/>
</dbReference>
<dbReference type="InterPro" id="IPR055746">
    <property type="entry name" value="DUF7322"/>
</dbReference>
<feature type="transmembrane region" description="Helical" evidence="2">
    <location>
        <begin position="44"/>
        <end position="65"/>
    </location>
</feature>
<gene>
    <name evidence="4" type="ordered locus">Huta_0373</name>
</gene>
<evidence type="ECO:0000313" key="5">
    <source>
        <dbReference type="Proteomes" id="UP000002071"/>
    </source>
</evidence>
<dbReference type="Pfam" id="PF24008">
    <property type="entry name" value="DUF7322"/>
    <property type="match status" value="1"/>
</dbReference>
<feature type="transmembrane region" description="Helical" evidence="2">
    <location>
        <begin position="71"/>
        <end position="91"/>
    </location>
</feature>
<reference evidence="4 5" key="1">
    <citation type="journal article" date="2009" name="Stand. Genomic Sci.">
        <title>Complete genome sequence of Halorhabdus utahensis type strain (AX-2).</title>
        <authorList>
            <person name="Anderson I."/>
            <person name="Tindall B.J."/>
            <person name="Pomrenke H."/>
            <person name="Goker M."/>
            <person name="Lapidus A."/>
            <person name="Nolan M."/>
            <person name="Copeland A."/>
            <person name="Glavina Del Rio T."/>
            <person name="Chen F."/>
            <person name="Tice H."/>
            <person name="Cheng J.F."/>
            <person name="Lucas S."/>
            <person name="Chertkov O."/>
            <person name="Bruce D."/>
            <person name="Brettin T."/>
            <person name="Detter J.C."/>
            <person name="Han C."/>
            <person name="Goodwin L."/>
            <person name="Land M."/>
            <person name="Hauser L."/>
            <person name="Chang Y.J."/>
            <person name="Jeffries C.D."/>
            <person name="Pitluck S."/>
            <person name="Pati A."/>
            <person name="Mavromatis K."/>
            <person name="Ivanova N."/>
            <person name="Ovchinnikova G."/>
            <person name="Chen A."/>
            <person name="Palaniappan K."/>
            <person name="Chain P."/>
            <person name="Rohde M."/>
            <person name="Bristow J."/>
            <person name="Eisen J.A."/>
            <person name="Markowitz V."/>
            <person name="Hugenholtz P."/>
            <person name="Kyrpides N.C."/>
            <person name="Klenk H.P."/>
        </authorList>
    </citation>
    <scope>NUCLEOTIDE SEQUENCE [LARGE SCALE GENOMIC DNA]</scope>
    <source>
        <strain evidence="5">DSM 12940 / JCM 11049 / AX-2</strain>
    </source>
</reference>
<accession>C7NRC3</accession>
<dbReference type="RefSeq" id="WP_012795437.1">
    <property type="nucleotide sequence ID" value="NC_013158.1"/>
</dbReference>
<dbReference type="STRING" id="519442.Huta_0373"/>
<keyword evidence="2" id="KW-1133">Transmembrane helix</keyword>
<keyword evidence="2" id="KW-0472">Membrane</keyword>
<organism evidence="4 5">
    <name type="scientific">Halorhabdus utahensis (strain DSM 12940 / JCM 11049 / AX-2)</name>
    <dbReference type="NCBI Taxonomy" id="519442"/>
    <lineage>
        <taxon>Archaea</taxon>
        <taxon>Methanobacteriati</taxon>
        <taxon>Methanobacteriota</taxon>
        <taxon>Stenosarchaea group</taxon>
        <taxon>Halobacteria</taxon>
        <taxon>Halobacteriales</taxon>
        <taxon>Haloarculaceae</taxon>
        <taxon>Halorhabdus</taxon>
    </lineage>
</organism>
<sequence length="100" mass="10598">MADRDQPTAQISGSDGSAEPPASGSADSEDLERITEVDPEVRSLFWRLVVVLKIAIPVVSVGILVAVFTDWTLLGVLIIAGGGVVGGYGLVRYRRFDGPE</sequence>
<evidence type="ECO:0000256" key="1">
    <source>
        <dbReference type="SAM" id="MobiDB-lite"/>
    </source>
</evidence>
<keyword evidence="2" id="KW-0812">Transmembrane</keyword>
<dbReference type="HOGENOM" id="CLU_2299286_0_0_2"/>
<evidence type="ECO:0000313" key="4">
    <source>
        <dbReference type="EMBL" id="ACV10560.1"/>
    </source>
</evidence>
<protein>
    <recommendedName>
        <fullName evidence="3">DUF7322 domain-containing protein</fullName>
    </recommendedName>
</protein>
<dbReference type="GeneID" id="8382637"/>
<dbReference type="Proteomes" id="UP000002071">
    <property type="component" value="Chromosome"/>
</dbReference>
<name>C7NRC3_HALUD</name>